<keyword evidence="2 3" id="KW-0238">DNA-binding</keyword>
<reference evidence="6 7" key="1">
    <citation type="submission" date="2022-08" db="EMBL/GenBank/DDBJ databases">
        <title>Lysinibacillus sequencing.</title>
        <authorList>
            <person name="Dunlap C."/>
        </authorList>
    </citation>
    <scope>NUCLEOTIDE SEQUENCE [LARGE SCALE GENOMIC DNA]</scope>
    <source>
        <strain evidence="6 7">PB211</strain>
    </source>
</reference>
<dbReference type="Pfam" id="PF00440">
    <property type="entry name" value="TetR_N"/>
    <property type="match status" value="1"/>
</dbReference>
<protein>
    <submittedName>
        <fullName evidence="6">TetR/AcrR family transcriptional regulator</fullName>
    </submittedName>
</protein>
<evidence type="ECO:0000256" key="4">
    <source>
        <dbReference type="SAM" id="MobiDB-lite"/>
    </source>
</evidence>
<feature type="region of interest" description="Disordered" evidence="4">
    <location>
        <begin position="1"/>
        <end position="21"/>
    </location>
</feature>
<feature type="DNA-binding region" description="H-T-H motif" evidence="3">
    <location>
        <begin position="44"/>
        <end position="63"/>
    </location>
</feature>
<keyword evidence="7" id="KW-1185">Reference proteome</keyword>
<dbReference type="Proteomes" id="UP001525021">
    <property type="component" value="Unassembled WGS sequence"/>
</dbReference>
<dbReference type="PANTHER" id="PTHR43479">
    <property type="entry name" value="ACREF/ENVCD OPERON REPRESSOR-RELATED"/>
    <property type="match status" value="1"/>
</dbReference>
<dbReference type="InterPro" id="IPR001647">
    <property type="entry name" value="HTH_TetR"/>
</dbReference>
<dbReference type="PRINTS" id="PR00455">
    <property type="entry name" value="HTHTETR"/>
</dbReference>
<dbReference type="SUPFAM" id="SSF46689">
    <property type="entry name" value="Homeodomain-like"/>
    <property type="match status" value="1"/>
</dbReference>
<accession>A0ABT2DJA4</accession>
<dbReference type="PANTHER" id="PTHR43479:SF11">
    <property type="entry name" value="ACREF_ENVCD OPERON REPRESSOR-RELATED"/>
    <property type="match status" value="1"/>
</dbReference>
<feature type="domain" description="HTH tetR-type" evidence="5">
    <location>
        <begin position="21"/>
        <end position="81"/>
    </location>
</feature>
<dbReference type="InterPro" id="IPR050624">
    <property type="entry name" value="HTH-type_Tx_Regulator"/>
</dbReference>
<evidence type="ECO:0000313" key="7">
    <source>
        <dbReference type="Proteomes" id="UP001525021"/>
    </source>
</evidence>
<dbReference type="RefSeq" id="WP_231112981.1">
    <property type="nucleotide sequence ID" value="NZ_JANTOO010000004.1"/>
</dbReference>
<dbReference type="PROSITE" id="PS50977">
    <property type="entry name" value="HTH_TETR_2"/>
    <property type="match status" value="1"/>
</dbReference>
<evidence type="ECO:0000313" key="6">
    <source>
        <dbReference type="EMBL" id="MCS1394983.1"/>
    </source>
</evidence>
<dbReference type="EMBL" id="JANTOO010000004">
    <property type="protein sequence ID" value="MCS1394983.1"/>
    <property type="molecule type" value="Genomic_DNA"/>
</dbReference>
<proteinExistence type="predicted"/>
<dbReference type="Gene3D" id="1.10.10.60">
    <property type="entry name" value="Homeodomain-like"/>
    <property type="match status" value="1"/>
</dbReference>
<evidence type="ECO:0000256" key="2">
    <source>
        <dbReference type="ARBA" id="ARBA00023125"/>
    </source>
</evidence>
<evidence type="ECO:0000256" key="1">
    <source>
        <dbReference type="ARBA" id="ARBA00022491"/>
    </source>
</evidence>
<evidence type="ECO:0000256" key="3">
    <source>
        <dbReference type="PROSITE-ProRule" id="PRU00335"/>
    </source>
</evidence>
<dbReference type="Gene3D" id="1.10.357.10">
    <property type="entry name" value="Tetracycline Repressor, domain 2"/>
    <property type="match status" value="1"/>
</dbReference>
<keyword evidence="1" id="KW-0678">Repressor</keyword>
<name>A0ABT2DJA4_9BACI</name>
<dbReference type="InterPro" id="IPR009057">
    <property type="entry name" value="Homeodomain-like_sf"/>
</dbReference>
<sequence>MNLLKQSPRMLGRPRHDENAKPTKDLVLETATKLFIKEGYKNISMDDVAKACNVTKATIYYYYPTKGELYTSALIAMMDRIKLSILQILEQQKPFKERLEQLVKVHLSATIDIDMNNFMWEASINLSESQLRQVQASENEMYHTIERAIQIEMDKGTIRKGNAKFFAHNFMALMTVGYFKDGDGKTLLGSIDVTAKEVTNFFWLSVQNK</sequence>
<comment type="caution">
    <text evidence="6">The sequence shown here is derived from an EMBL/GenBank/DDBJ whole genome shotgun (WGS) entry which is preliminary data.</text>
</comment>
<organism evidence="6 7">
    <name type="scientific">Lysinibacillus pinottii</name>
    <dbReference type="NCBI Taxonomy" id="2973932"/>
    <lineage>
        <taxon>Bacteria</taxon>
        <taxon>Bacillati</taxon>
        <taxon>Bacillota</taxon>
        <taxon>Bacilli</taxon>
        <taxon>Bacillales</taxon>
        <taxon>Bacillaceae</taxon>
        <taxon>Lysinibacillus</taxon>
    </lineage>
</organism>
<gene>
    <name evidence="6" type="ORF">NXZ79_02730</name>
</gene>
<evidence type="ECO:0000259" key="5">
    <source>
        <dbReference type="PROSITE" id="PS50977"/>
    </source>
</evidence>